<name>A0A1Y1ILE6_KLENI</name>
<sequence length="280" mass="31098">MFHASGDAIIQSTAKSVPGLLERVEAPLSPVSKNRRSSIPSLSNTPPSSPQHSKFPPQCQHCGPTSILHSSDQCPGRASKAFRSTLRVNVSASSDRSQRLEAQADEVNEDRLLNAVTKADNLFAKHVALDGTKAVELHRLAARKANLQHHYVTTKQHGVYEAIRVIPAARHPKPRRQHRTGPHTSPVNAPRYLPAAPVPRPAPAPVVRNTTWRKQYRADTPRPPPGFGDNRRVHFAPPARLHQGPVYQHQPAPRWLDSKAYQGRYQPAPYRPPSLFPKYP</sequence>
<keyword evidence="3" id="KW-1185">Reference proteome</keyword>
<protein>
    <submittedName>
        <fullName evidence="2">Uncharacterized protein</fullName>
    </submittedName>
</protein>
<dbReference type="EMBL" id="DF237474">
    <property type="protein sequence ID" value="GAQ89457.1"/>
    <property type="molecule type" value="Genomic_DNA"/>
</dbReference>
<feature type="compositionally biased region" description="Pro residues" evidence="1">
    <location>
        <begin position="269"/>
        <end position="280"/>
    </location>
</feature>
<gene>
    <name evidence="2" type="ORF">KFL_005250060</name>
</gene>
<accession>A0A1Y1ILE6</accession>
<evidence type="ECO:0000256" key="1">
    <source>
        <dbReference type="SAM" id="MobiDB-lite"/>
    </source>
</evidence>
<dbReference type="Proteomes" id="UP000054558">
    <property type="component" value="Unassembled WGS sequence"/>
</dbReference>
<evidence type="ECO:0000313" key="2">
    <source>
        <dbReference type="EMBL" id="GAQ89457.1"/>
    </source>
</evidence>
<evidence type="ECO:0000313" key="3">
    <source>
        <dbReference type="Proteomes" id="UP000054558"/>
    </source>
</evidence>
<organism evidence="2 3">
    <name type="scientific">Klebsormidium nitens</name>
    <name type="common">Green alga</name>
    <name type="synonym">Ulothrix nitens</name>
    <dbReference type="NCBI Taxonomy" id="105231"/>
    <lineage>
        <taxon>Eukaryota</taxon>
        <taxon>Viridiplantae</taxon>
        <taxon>Streptophyta</taxon>
        <taxon>Klebsormidiophyceae</taxon>
        <taxon>Klebsormidiales</taxon>
        <taxon>Klebsormidiaceae</taxon>
        <taxon>Klebsormidium</taxon>
    </lineage>
</organism>
<dbReference type="AlphaFoldDB" id="A0A1Y1ILE6"/>
<feature type="region of interest" description="Disordered" evidence="1">
    <location>
        <begin position="171"/>
        <end position="280"/>
    </location>
</feature>
<feature type="compositionally biased region" description="Basic residues" evidence="1">
    <location>
        <begin position="171"/>
        <end position="181"/>
    </location>
</feature>
<feature type="compositionally biased region" description="Polar residues" evidence="1">
    <location>
        <begin position="37"/>
        <end position="52"/>
    </location>
</feature>
<feature type="region of interest" description="Disordered" evidence="1">
    <location>
        <begin position="13"/>
        <end position="59"/>
    </location>
</feature>
<proteinExistence type="predicted"/>
<reference evidence="2 3" key="1">
    <citation type="journal article" date="2014" name="Nat. Commun.">
        <title>Klebsormidium flaccidum genome reveals primary factors for plant terrestrial adaptation.</title>
        <authorList>
            <person name="Hori K."/>
            <person name="Maruyama F."/>
            <person name="Fujisawa T."/>
            <person name="Togashi T."/>
            <person name="Yamamoto N."/>
            <person name="Seo M."/>
            <person name="Sato S."/>
            <person name="Yamada T."/>
            <person name="Mori H."/>
            <person name="Tajima N."/>
            <person name="Moriyama T."/>
            <person name="Ikeuchi M."/>
            <person name="Watanabe M."/>
            <person name="Wada H."/>
            <person name="Kobayashi K."/>
            <person name="Saito M."/>
            <person name="Masuda T."/>
            <person name="Sasaki-Sekimoto Y."/>
            <person name="Mashiguchi K."/>
            <person name="Awai K."/>
            <person name="Shimojima M."/>
            <person name="Masuda S."/>
            <person name="Iwai M."/>
            <person name="Nobusawa T."/>
            <person name="Narise T."/>
            <person name="Kondo S."/>
            <person name="Saito H."/>
            <person name="Sato R."/>
            <person name="Murakawa M."/>
            <person name="Ihara Y."/>
            <person name="Oshima-Yamada Y."/>
            <person name="Ohtaka K."/>
            <person name="Satoh M."/>
            <person name="Sonobe K."/>
            <person name="Ishii M."/>
            <person name="Ohtani R."/>
            <person name="Kanamori-Sato M."/>
            <person name="Honoki R."/>
            <person name="Miyazaki D."/>
            <person name="Mochizuki H."/>
            <person name="Umetsu J."/>
            <person name="Higashi K."/>
            <person name="Shibata D."/>
            <person name="Kamiya Y."/>
            <person name="Sato N."/>
            <person name="Nakamura Y."/>
            <person name="Tabata S."/>
            <person name="Ida S."/>
            <person name="Kurokawa K."/>
            <person name="Ohta H."/>
        </authorList>
    </citation>
    <scope>NUCLEOTIDE SEQUENCE [LARGE SCALE GENOMIC DNA]</scope>
    <source>
        <strain evidence="2 3">NIES-2285</strain>
    </source>
</reference>